<dbReference type="Proteomes" id="UP000249169">
    <property type="component" value="Unassembled WGS sequence"/>
</dbReference>
<organism evidence="2 3">
    <name type="scientific">Lujinxingia litoralis</name>
    <dbReference type="NCBI Taxonomy" id="2211119"/>
    <lineage>
        <taxon>Bacteria</taxon>
        <taxon>Deltaproteobacteria</taxon>
        <taxon>Bradymonadales</taxon>
        <taxon>Lujinxingiaceae</taxon>
        <taxon>Lujinxingia</taxon>
    </lineage>
</organism>
<feature type="transmembrane region" description="Helical" evidence="1">
    <location>
        <begin position="48"/>
        <end position="68"/>
    </location>
</feature>
<feature type="transmembrane region" description="Helical" evidence="1">
    <location>
        <begin position="74"/>
        <end position="97"/>
    </location>
</feature>
<comment type="caution">
    <text evidence="2">The sequence shown here is derived from an EMBL/GenBank/DDBJ whole genome shotgun (WGS) entry which is preliminary data.</text>
</comment>
<gene>
    <name evidence="2" type="ORF">DL240_18455</name>
</gene>
<evidence type="ECO:0008006" key="4">
    <source>
        <dbReference type="Google" id="ProtNLM"/>
    </source>
</evidence>
<evidence type="ECO:0000256" key="1">
    <source>
        <dbReference type="SAM" id="Phobius"/>
    </source>
</evidence>
<keyword evidence="1" id="KW-0472">Membrane</keyword>
<keyword evidence="3" id="KW-1185">Reference proteome</keyword>
<evidence type="ECO:0000313" key="3">
    <source>
        <dbReference type="Proteomes" id="UP000249169"/>
    </source>
</evidence>
<feature type="transmembrane region" description="Helical" evidence="1">
    <location>
        <begin position="6"/>
        <end position="27"/>
    </location>
</feature>
<protein>
    <recommendedName>
        <fullName evidence="4">DUF4345 domain-containing protein</fullName>
    </recommendedName>
</protein>
<evidence type="ECO:0000313" key="2">
    <source>
        <dbReference type="EMBL" id="RAL20200.1"/>
    </source>
</evidence>
<reference evidence="2 3" key="1">
    <citation type="submission" date="2018-05" db="EMBL/GenBank/DDBJ databases">
        <title>Lujinxingia marina gen. nov. sp. nov., a new facultative anaerobic member of the class Deltaproteobacteria, and proposal of Lujinxingaceae fam. nov.</title>
        <authorList>
            <person name="Li C.-M."/>
        </authorList>
    </citation>
    <scope>NUCLEOTIDE SEQUENCE [LARGE SCALE GENOMIC DNA]</scope>
    <source>
        <strain evidence="2 3">B210</strain>
    </source>
</reference>
<accession>A0A328C599</accession>
<keyword evidence="1" id="KW-0812">Transmembrane</keyword>
<sequence length="131" mass="13939">MYPGVSWFLWIVAVAFFLGSALPLLLVPLRWGRAFGWTLPAEDRFTVYLGRCLGGVAVVLSLATFRAATAPASYLGTLEILLGAATALLAVHIHGALSGGQPWQENAEIAMYAGIVIPGLWLYAQLPGALL</sequence>
<dbReference type="EMBL" id="QHKO01000013">
    <property type="protein sequence ID" value="RAL20200.1"/>
    <property type="molecule type" value="Genomic_DNA"/>
</dbReference>
<proteinExistence type="predicted"/>
<feature type="transmembrane region" description="Helical" evidence="1">
    <location>
        <begin position="109"/>
        <end position="126"/>
    </location>
</feature>
<keyword evidence="1" id="KW-1133">Transmembrane helix</keyword>
<dbReference type="AlphaFoldDB" id="A0A328C599"/>
<name>A0A328C599_9DELT</name>